<feature type="chain" id="PRO_5030752000" evidence="1">
    <location>
        <begin position="25"/>
        <end position="173"/>
    </location>
</feature>
<dbReference type="SUPFAM" id="SSF47090">
    <property type="entry name" value="PGBD-like"/>
    <property type="match status" value="2"/>
</dbReference>
<evidence type="ECO:0000259" key="2">
    <source>
        <dbReference type="Pfam" id="PF01471"/>
    </source>
</evidence>
<dbReference type="RefSeq" id="WP_181615758.1">
    <property type="nucleotide sequence ID" value="NZ_BAABAM010000010.1"/>
</dbReference>
<dbReference type="GO" id="GO:0016787">
    <property type="term" value="F:hydrolase activity"/>
    <property type="evidence" value="ECO:0007669"/>
    <property type="project" value="UniProtKB-KW"/>
</dbReference>
<comment type="caution">
    <text evidence="3">The sequence shown here is derived from an EMBL/GenBank/DDBJ whole genome shotgun (WGS) entry which is preliminary data.</text>
</comment>
<keyword evidence="4" id="KW-1185">Reference proteome</keyword>
<dbReference type="Proteomes" id="UP000530928">
    <property type="component" value="Unassembled WGS sequence"/>
</dbReference>
<dbReference type="InterPro" id="IPR036366">
    <property type="entry name" value="PGBDSf"/>
</dbReference>
<feature type="signal peptide" evidence="1">
    <location>
        <begin position="1"/>
        <end position="24"/>
    </location>
</feature>
<name>A0A7W0CTU9_9ACTN</name>
<feature type="domain" description="Peptidoglycan binding-like" evidence="2">
    <location>
        <begin position="39"/>
        <end position="98"/>
    </location>
</feature>
<accession>A0A7W0CTU9</accession>
<feature type="domain" description="Peptidoglycan binding-like" evidence="2">
    <location>
        <begin position="109"/>
        <end position="166"/>
    </location>
</feature>
<organism evidence="3 4">
    <name type="scientific">Nonomuraea soli</name>
    <dbReference type="NCBI Taxonomy" id="1032476"/>
    <lineage>
        <taxon>Bacteria</taxon>
        <taxon>Bacillati</taxon>
        <taxon>Actinomycetota</taxon>
        <taxon>Actinomycetes</taxon>
        <taxon>Streptosporangiales</taxon>
        <taxon>Streptosporangiaceae</taxon>
        <taxon>Nonomuraea</taxon>
    </lineage>
</organism>
<reference evidence="3 4" key="1">
    <citation type="submission" date="2020-07" db="EMBL/GenBank/DDBJ databases">
        <title>Genomic Encyclopedia of Type Strains, Phase IV (KMG-IV): sequencing the most valuable type-strain genomes for metagenomic binning, comparative biology and taxonomic classification.</title>
        <authorList>
            <person name="Goeker M."/>
        </authorList>
    </citation>
    <scope>NUCLEOTIDE SEQUENCE [LARGE SCALE GENOMIC DNA]</scope>
    <source>
        <strain evidence="3 4">DSM 45533</strain>
    </source>
</reference>
<gene>
    <name evidence="3" type="ORF">HNR30_008431</name>
</gene>
<sequence>MKRVIAILVVAAGLLVVAPVAAQAAPTFPYPVLRRGGESGPNVLILQHLLRGQRDMWVKAIPADGVYGKRTEEFVKAYQGLVGLPQDGVAGAHTWTRLIADNTLRPGDRGEEVRAVQWGLVKNGHLIREQVDGAFGTNTERELRRFQRFTGTSIDGIVGVQTWRALITWGNND</sequence>
<proteinExistence type="predicted"/>
<evidence type="ECO:0000313" key="4">
    <source>
        <dbReference type="Proteomes" id="UP000530928"/>
    </source>
</evidence>
<dbReference type="EMBL" id="JACDUR010000010">
    <property type="protein sequence ID" value="MBA2897035.1"/>
    <property type="molecule type" value="Genomic_DNA"/>
</dbReference>
<evidence type="ECO:0000313" key="3">
    <source>
        <dbReference type="EMBL" id="MBA2897035.1"/>
    </source>
</evidence>
<dbReference type="Gene3D" id="1.10.101.10">
    <property type="entry name" value="PGBD-like superfamily/PGBD"/>
    <property type="match status" value="2"/>
</dbReference>
<dbReference type="InterPro" id="IPR036365">
    <property type="entry name" value="PGBD-like_sf"/>
</dbReference>
<keyword evidence="1" id="KW-0732">Signal</keyword>
<dbReference type="AlphaFoldDB" id="A0A7W0CTU9"/>
<dbReference type="InterPro" id="IPR002477">
    <property type="entry name" value="Peptidoglycan-bd-like"/>
</dbReference>
<keyword evidence="3" id="KW-0378">Hydrolase</keyword>
<evidence type="ECO:0000256" key="1">
    <source>
        <dbReference type="SAM" id="SignalP"/>
    </source>
</evidence>
<protein>
    <submittedName>
        <fullName evidence="3">Peptidoglycan hydrolase-like protein with peptidoglycan-binding domain</fullName>
    </submittedName>
</protein>
<dbReference type="Pfam" id="PF01471">
    <property type="entry name" value="PG_binding_1"/>
    <property type="match status" value="2"/>
</dbReference>